<feature type="compositionally biased region" description="Basic and acidic residues" evidence="2">
    <location>
        <begin position="21"/>
        <end position="30"/>
    </location>
</feature>
<comment type="caution">
    <text evidence="3">The sequence shown here is derived from an EMBL/GenBank/DDBJ whole genome shotgun (WGS) entry which is preliminary data.</text>
</comment>
<reference evidence="4" key="1">
    <citation type="journal article" date="2019" name="Int. J. Syst. Evol. Microbiol.">
        <title>The Global Catalogue of Microorganisms (GCM) 10K type strain sequencing project: providing services to taxonomists for standard genome sequencing and annotation.</title>
        <authorList>
            <consortium name="The Broad Institute Genomics Platform"/>
            <consortium name="The Broad Institute Genome Sequencing Center for Infectious Disease"/>
            <person name="Wu L."/>
            <person name="Ma J."/>
        </authorList>
    </citation>
    <scope>NUCLEOTIDE SEQUENCE [LARGE SCALE GENOMIC DNA]</scope>
    <source>
        <strain evidence="4">JCM 16221</strain>
    </source>
</reference>
<accession>A0ABP5TBK8</accession>
<keyword evidence="1" id="KW-0175">Coiled coil</keyword>
<dbReference type="RefSeq" id="WP_344131359.1">
    <property type="nucleotide sequence ID" value="NZ_BAAARA010000008.1"/>
</dbReference>
<evidence type="ECO:0000313" key="4">
    <source>
        <dbReference type="Proteomes" id="UP001501218"/>
    </source>
</evidence>
<feature type="coiled-coil region" evidence="1">
    <location>
        <begin position="129"/>
        <end position="163"/>
    </location>
</feature>
<evidence type="ECO:0000256" key="1">
    <source>
        <dbReference type="SAM" id="Coils"/>
    </source>
</evidence>
<feature type="region of interest" description="Disordered" evidence="2">
    <location>
        <begin position="1"/>
        <end position="46"/>
    </location>
</feature>
<dbReference type="EMBL" id="BAAARA010000008">
    <property type="protein sequence ID" value="GAA2348794.1"/>
    <property type="molecule type" value="Genomic_DNA"/>
</dbReference>
<sequence length="172" mass="18767">MTSRENLPQTTKAAALPTTETGRRQDRLESHQMTTSTSASIADATGRHQLAEPKLAHTDTAVSGGEFISTELWSEGDGTYRGYLHIGDQALDSLTPRQMRQLAGHLADMANAAEGVQEPDRGTDLAEQVERLTAERDAAIRQADEYSAELTKAGRKRDEYRARAEAAEGVQQ</sequence>
<evidence type="ECO:0000313" key="3">
    <source>
        <dbReference type="EMBL" id="GAA2348794.1"/>
    </source>
</evidence>
<name>A0ABP5TBK8_9PSEU</name>
<keyword evidence="4" id="KW-1185">Reference proteome</keyword>
<protein>
    <submittedName>
        <fullName evidence="3">Uncharacterized protein</fullName>
    </submittedName>
</protein>
<evidence type="ECO:0000256" key="2">
    <source>
        <dbReference type="SAM" id="MobiDB-lite"/>
    </source>
</evidence>
<feature type="compositionally biased region" description="Low complexity" evidence="2">
    <location>
        <begin position="34"/>
        <end position="44"/>
    </location>
</feature>
<organism evidence="3 4">
    <name type="scientific">Saccharopolyspora halophila</name>
    <dbReference type="NCBI Taxonomy" id="405551"/>
    <lineage>
        <taxon>Bacteria</taxon>
        <taxon>Bacillati</taxon>
        <taxon>Actinomycetota</taxon>
        <taxon>Actinomycetes</taxon>
        <taxon>Pseudonocardiales</taxon>
        <taxon>Pseudonocardiaceae</taxon>
        <taxon>Saccharopolyspora</taxon>
    </lineage>
</organism>
<gene>
    <name evidence="3" type="ORF">GCM10009854_27810</name>
</gene>
<feature type="compositionally biased region" description="Polar residues" evidence="2">
    <location>
        <begin position="1"/>
        <end position="12"/>
    </location>
</feature>
<dbReference type="Proteomes" id="UP001501218">
    <property type="component" value="Unassembled WGS sequence"/>
</dbReference>
<proteinExistence type="predicted"/>